<dbReference type="InterPro" id="IPR003769">
    <property type="entry name" value="ClpS_core"/>
</dbReference>
<proteinExistence type="predicted"/>
<evidence type="ECO:0000313" key="3">
    <source>
        <dbReference type="Proteomes" id="UP001165136"/>
    </source>
</evidence>
<organism evidence="2 3">
    <name type="scientific">Amycolatopsis taiwanensis</name>
    <dbReference type="NCBI Taxonomy" id="342230"/>
    <lineage>
        <taxon>Bacteria</taxon>
        <taxon>Bacillati</taxon>
        <taxon>Actinomycetota</taxon>
        <taxon>Actinomycetes</taxon>
        <taxon>Pseudonocardiales</taxon>
        <taxon>Pseudonocardiaceae</taxon>
        <taxon>Amycolatopsis</taxon>
    </lineage>
</organism>
<keyword evidence="3" id="KW-1185">Reference proteome</keyword>
<evidence type="ECO:0000259" key="1">
    <source>
        <dbReference type="Pfam" id="PF02617"/>
    </source>
</evidence>
<reference evidence="2" key="1">
    <citation type="submission" date="2023-03" db="EMBL/GenBank/DDBJ databases">
        <title>Amycolatopsis taiwanensis NBRC 103393.</title>
        <authorList>
            <person name="Ichikawa N."/>
            <person name="Sato H."/>
            <person name="Tonouchi N."/>
        </authorList>
    </citation>
    <scope>NUCLEOTIDE SEQUENCE</scope>
    <source>
        <strain evidence="2">NBRC 103393</strain>
    </source>
</reference>
<dbReference type="Gene3D" id="3.30.1390.10">
    <property type="match status" value="1"/>
</dbReference>
<name>A0A9W6R392_9PSEU</name>
<accession>A0A9W6R392</accession>
<dbReference type="Pfam" id="PF02617">
    <property type="entry name" value="ClpS"/>
    <property type="match status" value="1"/>
</dbReference>
<dbReference type="GO" id="GO:0030163">
    <property type="term" value="P:protein catabolic process"/>
    <property type="evidence" value="ECO:0007669"/>
    <property type="project" value="InterPro"/>
</dbReference>
<feature type="domain" description="Adaptor protein ClpS core" evidence="1">
    <location>
        <begin position="3"/>
        <end position="67"/>
    </location>
</feature>
<dbReference type="InterPro" id="IPR014719">
    <property type="entry name" value="Ribosomal_bL12_C/ClpS-like"/>
</dbReference>
<dbReference type="SUPFAM" id="SSF54736">
    <property type="entry name" value="ClpS-like"/>
    <property type="match status" value="1"/>
</dbReference>
<sequence length="83" mass="9243">MEEERPWAVIVHNDDVNTFVGVGYVVHTVFGLPLDRAAELVRDVHTTGEALLTWCAGREQAEELVSRFQVWGIRATVRGSAHA</sequence>
<dbReference type="AlphaFoldDB" id="A0A9W6R392"/>
<dbReference type="EMBL" id="BSTI01000007">
    <property type="protein sequence ID" value="GLY66842.1"/>
    <property type="molecule type" value="Genomic_DNA"/>
</dbReference>
<dbReference type="Proteomes" id="UP001165136">
    <property type="component" value="Unassembled WGS sequence"/>
</dbReference>
<gene>
    <name evidence="2" type="ORF">Atai01_34610</name>
</gene>
<evidence type="ECO:0000313" key="2">
    <source>
        <dbReference type="EMBL" id="GLY66842.1"/>
    </source>
</evidence>
<dbReference type="RefSeq" id="WP_043843665.1">
    <property type="nucleotide sequence ID" value="NZ_BSTI01000007.1"/>
</dbReference>
<comment type="caution">
    <text evidence="2">The sequence shown here is derived from an EMBL/GenBank/DDBJ whole genome shotgun (WGS) entry which is preliminary data.</text>
</comment>
<protein>
    <recommendedName>
        <fullName evidence="1">Adaptor protein ClpS core domain-containing protein</fullName>
    </recommendedName>
</protein>